<dbReference type="PROSITE" id="PS00171">
    <property type="entry name" value="TIM_1"/>
    <property type="match status" value="1"/>
</dbReference>
<gene>
    <name evidence="9" type="primary">tpiA</name>
    <name evidence="11" type="ORF">SAMN04488094_102338</name>
</gene>
<dbReference type="UniPathway" id="UPA00138"/>
<name>A0A1I1FXX2_9RHOB</name>
<comment type="pathway">
    <text evidence="3">Carbohydrate metabolism; erythritol degradation.</text>
</comment>
<feature type="binding site" evidence="9">
    <location>
        <begin position="9"/>
        <end position="11"/>
    </location>
    <ligand>
        <name>substrate</name>
    </ligand>
</feature>
<feature type="active site" description="Proton acceptor" evidence="9">
    <location>
        <position position="163"/>
    </location>
</feature>
<dbReference type="InterPro" id="IPR000652">
    <property type="entry name" value="Triosephosphate_isomerase"/>
</dbReference>
<comment type="function">
    <text evidence="9">Involved in the gluconeogenesis. Catalyzes stereospecifically the conversion of dihydroxyacetone phosphate (DHAP) to D-glyceraldehyde-3-phosphate (G3P).</text>
</comment>
<comment type="catalytic activity">
    <reaction evidence="9 10">
        <text>D-glyceraldehyde 3-phosphate = dihydroxyacetone phosphate</text>
        <dbReference type="Rhea" id="RHEA:18585"/>
        <dbReference type="ChEBI" id="CHEBI:57642"/>
        <dbReference type="ChEBI" id="CHEBI:59776"/>
        <dbReference type="EC" id="5.3.1.1"/>
    </reaction>
</comment>
<evidence type="ECO:0000313" key="11">
    <source>
        <dbReference type="EMBL" id="SFC04317.1"/>
    </source>
</evidence>
<comment type="similarity">
    <text evidence="4 9 10">Belongs to the triosephosphate isomerase family.</text>
</comment>
<dbReference type="OrthoDB" id="9809429at2"/>
<evidence type="ECO:0000256" key="10">
    <source>
        <dbReference type="RuleBase" id="RU363013"/>
    </source>
</evidence>
<dbReference type="InterPro" id="IPR035990">
    <property type="entry name" value="TIM_sf"/>
</dbReference>
<dbReference type="InterPro" id="IPR013785">
    <property type="entry name" value="Aldolase_TIM"/>
</dbReference>
<evidence type="ECO:0000256" key="4">
    <source>
        <dbReference type="ARBA" id="ARBA00007422"/>
    </source>
</evidence>
<evidence type="ECO:0000256" key="6">
    <source>
        <dbReference type="ARBA" id="ARBA00022490"/>
    </source>
</evidence>
<dbReference type="STRING" id="441112.SAMN04488094_102338"/>
<dbReference type="EC" id="5.3.1.1" evidence="9 10"/>
<dbReference type="GO" id="GO:0004807">
    <property type="term" value="F:triose-phosphate isomerase activity"/>
    <property type="evidence" value="ECO:0007669"/>
    <property type="project" value="UniProtKB-UniRule"/>
</dbReference>
<dbReference type="Pfam" id="PF00121">
    <property type="entry name" value="TIM"/>
    <property type="match status" value="1"/>
</dbReference>
<evidence type="ECO:0000256" key="8">
    <source>
        <dbReference type="ARBA" id="ARBA00023235"/>
    </source>
</evidence>
<keyword evidence="8 9" id="KW-0413">Isomerase</keyword>
<comment type="pathway">
    <text evidence="9 10">Carbohydrate biosynthesis; gluconeogenesis.</text>
</comment>
<accession>A0A1I1FXX2</accession>
<dbReference type="RefSeq" id="WP_093359698.1">
    <property type="nucleotide sequence ID" value="NZ_FOLG01000002.1"/>
</dbReference>
<keyword evidence="7 9" id="KW-0324">Glycolysis</keyword>
<dbReference type="EMBL" id="FOLG01000002">
    <property type="protein sequence ID" value="SFC04317.1"/>
    <property type="molecule type" value="Genomic_DNA"/>
</dbReference>
<dbReference type="PROSITE" id="PS51440">
    <property type="entry name" value="TIM_2"/>
    <property type="match status" value="1"/>
</dbReference>
<sequence length="249" mass="25501">MAQKLAAGNWKMNGTEASLAEIDKMLAAYPEPGCKVLICPPATLLDRLSTRIGDGPIATGAQDCHMKASGAHTGDISADMIKDAGGTYAILGHSERRTDHGESDEVVKAKSAAAVGAGLIAVVCVGETEAQRDAGQTLDVVGTQLAGSVPDDVTGETLVVAYEPVWAIGTGRVPTIEQIAEVHDFIREKLVDRFGAETGNAVSLLYGGSVKPSNAAEIFAVANVDGALVGGASLKADDFGAIIDALQSA</sequence>
<evidence type="ECO:0000256" key="9">
    <source>
        <dbReference type="HAMAP-Rule" id="MF_00147"/>
    </source>
</evidence>
<proteinExistence type="inferred from homology"/>
<organism evidence="11 12">
    <name type="scientific">Tropicimonas isoalkanivorans</name>
    <dbReference type="NCBI Taxonomy" id="441112"/>
    <lineage>
        <taxon>Bacteria</taxon>
        <taxon>Pseudomonadati</taxon>
        <taxon>Pseudomonadota</taxon>
        <taxon>Alphaproteobacteria</taxon>
        <taxon>Rhodobacterales</taxon>
        <taxon>Roseobacteraceae</taxon>
        <taxon>Tropicimonas</taxon>
    </lineage>
</organism>
<dbReference type="FunFam" id="3.20.20.70:FF:000016">
    <property type="entry name" value="Triosephosphate isomerase"/>
    <property type="match status" value="1"/>
</dbReference>
<evidence type="ECO:0000313" key="12">
    <source>
        <dbReference type="Proteomes" id="UP000198728"/>
    </source>
</evidence>
<feature type="binding site" evidence="9">
    <location>
        <position position="209"/>
    </location>
    <ligand>
        <name>substrate</name>
    </ligand>
</feature>
<comment type="pathway">
    <text evidence="2 9 10">Carbohydrate degradation; glycolysis; D-glyceraldehyde 3-phosphate from glycerone phosphate: step 1/1.</text>
</comment>
<feature type="binding site" evidence="9">
    <location>
        <position position="169"/>
    </location>
    <ligand>
        <name>substrate</name>
    </ligand>
</feature>
<dbReference type="PANTHER" id="PTHR21139:SF42">
    <property type="entry name" value="TRIOSEPHOSPHATE ISOMERASE"/>
    <property type="match status" value="1"/>
</dbReference>
<dbReference type="GO" id="GO:0019563">
    <property type="term" value="P:glycerol catabolic process"/>
    <property type="evidence" value="ECO:0007669"/>
    <property type="project" value="TreeGrafter"/>
</dbReference>
<dbReference type="Gene3D" id="3.20.20.70">
    <property type="entry name" value="Aldolase class I"/>
    <property type="match status" value="1"/>
</dbReference>
<keyword evidence="12" id="KW-1185">Reference proteome</keyword>
<dbReference type="Proteomes" id="UP000198728">
    <property type="component" value="Unassembled WGS sequence"/>
</dbReference>
<reference evidence="11 12" key="1">
    <citation type="submission" date="2016-10" db="EMBL/GenBank/DDBJ databases">
        <authorList>
            <person name="de Groot N.N."/>
        </authorList>
    </citation>
    <scope>NUCLEOTIDE SEQUENCE [LARGE SCALE GENOMIC DNA]</scope>
    <source>
        <strain evidence="11 12">DSM 19548</strain>
    </source>
</reference>
<comment type="catalytic activity">
    <reaction evidence="1">
        <text>L-erythrulose 1-phosphate = D-erythrulose 4-phosphate</text>
        <dbReference type="Rhea" id="RHEA:49588"/>
        <dbReference type="ChEBI" id="CHEBI:58002"/>
        <dbReference type="ChEBI" id="CHEBI:90796"/>
        <dbReference type="EC" id="5.3.1.33"/>
    </reaction>
</comment>
<dbReference type="InterPro" id="IPR022896">
    <property type="entry name" value="TrioseP_Isoase_bac/euk"/>
</dbReference>
<feature type="active site" description="Electrophile" evidence="9">
    <location>
        <position position="93"/>
    </location>
</feature>
<dbReference type="UniPathway" id="UPA01066"/>
<dbReference type="CDD" id="cd00311">
    <property type="entry name" value="TIM"/>
    <property type="match status" value="1"/>
</dbReference>
<dbReference type="GO" id="GO:0005829">
    <property type="term" value="C:cytosol"/>
    <property type="evidence" value="ECO:0007669"/>
    <property type="project" value="TreeGrafter"/>
</dbReference>
<dbReference type="UniPathway" id="UPA00109">
    <property type="reaction ID" value="UER00189"/>
</dbReference>
<dbReference type="GO" id="GO:0046166">
    <property type="term" value="P:glyceraldehyde-3-phosphate biosynthetic process"/>
    <property type="evidence" value="ECO:0007669"/>
    <property type="project" value="TreeGrafter"/>
</dbReference>
<dbReference type="InterPro" id="IPR020861">
    <property type="entry name" value="Triosephosphate_isomerase_AS"/>
</dbReference>
<dbReference type="NCBIfam" id="TIGR00419">
    <property type="entry name" value="tim"/>
    <property type="match status" value="1"/>
</dbReference>
<comment type="subcellular location">
    <subcellularLocation>
        <location evidence="9 10">Cytoplasm</location>
    </subcellularLocation>
</comment>
<evidence type="ECO:0000256" key="1">
    <source>
        <dbReference type="ARBA" id="ARBA00000148"/>
    </source>
</evidence>
<feature type="binding site" evidence="9">
    <location>
        <begin position="230"/>
        <end position="231"/>
    </location>
    <ligand>
        <name>substrate</name>
    </ligand>
</feature>
<keyword evidence="6 9" id="KW-0963">Cytoplasm</keyword>
<evidence type="ECO:0000256" key="7">
    <source>
        <dbReference type="ARBA" id="ARBA00023152"/>
    </source>
</evidence>
<evidence type="ECO:0000256" key="3">
    <source>
        <dbReference type="ARBA" id="ARBA00004939"/>
    </source>
</evidence>
<dbReference type="HAMAP" id="MF_00147_B">
    <property type="entry name" value="TIM_B"/>
    <property type="match status" value="1"/>
</dbReference>
<evidence type="ECO:0000256" key="2">
    <source>
        <dbReference type="ARBA" id="ARBA00004680"/>
    </source>
</evidence>
<dbReference type="PANTHER" id="PTHR21139">
    <property type="entry name" value="TRIOSEPHOSPHATE ISOMERASE"/>
    <property type="match status" value="1"/>
</dbReference>
<evidence type="ECO:0000256" key="5">
    <source>
        <dbReference type="ARBA" id="ARBA00022432"/>
    </source>
</evidence>
<keyword evidence="5 9" id="KW-0312">Gluconeogenesis</keyword>
<dbReference type="SUPFAM" id="SSF51351">
    <property type="entry name" value="Triosephosphate isomerase (TIM)"/>
    <property type="match status" value="1"/>
</dbReference>
<protein>
    <recommendedName>
        <fullName evidence="9 10">Triosephosphate isomerase</fullName>
        <shortName evidence="9">TIM</shortName>
        <shortName evidence="9">TPI</shortName>
        <ecNumber evidence="9 10">5.3.1.1</ecNumber>
    </recommendedName>
    <alternativeName>
        <fullName evidence="9">Triose-phosphate isomerase</fullName>
    </alternativeName>
</protein>
<dbReference type="AlphaFoldDB" id="A0A1I1FXX2"/>
<comment type="subunit">
    <text evidence="9 10">Homodimer.</text>
</comment>
<dbReference type="GO" id="GO:0006096">
    <property type="term" value="P:glycolytic process"/>
    <property type="evidence" value="ECO:0007669"/>
    <property type="project" value="UniProtKB-UniRule"/>
</dbReference>
<dbReference type="GO" id="GO:0006094">
    <property type="term" value="P:gluconeogenesis"/>
    <property type="evidence" value="ECO:0007669"/>
    <property type="project" value="UniProtKB-UniRule"/>
</dbReference>